<dbReference type="Gene3D" id="2.120.10.30">
    <property type="entry name" value="TolB, C-terminal domain"/>
    <property type="match status" value="6"/>
</dbReference>
<dbReference type="AlphaFoldDB" id="A0A7T0G2D1"/>
<feature type="repeat" description="NHL" evidence="2">
    <location>
        <begin position="154"/>
        <end position="184"/>
    </location>
</feature>
<dbReference type="KEGG" id="nva:G3M78_01310"/>
<feature type="domain" description="Teneurin NHL" evidence="3">
    <location>
        <begin position="87"/>
        <end position="137"/>
    </location>
</feature>
<evidence type="ECO:0000256" key="2">
    <source>
        <dbReference type="PROSITE-ProRule" id="PRU00504"/>
    </source>
</evidence>
<feature type="domain" description="Teneurin NHL" evidence="3">
    <location>
        <begin position="544"/>
        <end position="601"/>
    </location>
</feature>
<protein>
    <recommendedName>
        <fullName evidence="3">Teneurin NHL domain-containing protein</fullName>
    </recommendedName>
</protein>
<organism evidence="4 5">
    <name type="scientific">Candidatus Nitrohelix vancouverensis</name>
    <dbReference type="NCBI Taxonomy" id="2705534"/>
    <lineage>
        <taxon>Bacteria</taxon>
        <taxon>Pseudomonadati</taxon>
        <taxon>Nitrospinota/Tectimicrobiota group</taxon>
        <taxon>Nitrospinota</taxon>
        <taxon>Nitrospinia</taxon>
        <taxon>Nitrospinales</taxon>
        <taxon>Nitrospinaceae</taxon>
        <taxon>Candidatus Nitrohelix</taxon>
    </lineage>
</organism>
<dbReference type="InterPro" id="IPR011042">
    <property type="entry name" value="6-blade_b-propeller_TolB-like"/>
</dbReference>
<feature type="domain" description="Teneurin NHL" evidence="3">
    <location>
        <begin position="199"/>
        <end position="248"/>
    </location>
</feature>
<evidence type="ECO:0000313" key="4">
    <source>
        <dbReference type="EMBL" id="QPJ64113.1"/>
    </source>
</evidence>
<dbReference type="SUPFAM" id="SSF63829">
    <property type="entry name" value="Calcium-dependent phosphotriesterase"/>
    <property type="match status" value="1"/>
</dbReference>
<dbReference type="Proteomes" id="UP000594464">
    <property type="component" value="Chromosome"/>
</dbReference>
<dbReference type="SUPFAM" id="SSF101898">
    <property type="entry name" value="NHL repeat"/>
    <property type="match status" value="1"/>
</dbReference>
<dbReference type="InterPro" id="IPR001258">
    <property type="entry name" value="NHL_repeat"/>
</dbReference>
<sequence length="729" mass="77927">MLSLRFKHLSSFILLFLFLLPSAVFAKNSLKFEKIQATKAAISLVDGITVDQKGNIYIAMRDHNLISRIDKNGVMTPVAGSGESGYYGDGGPALKAKLKVPANLAISPDGELYIADRENHRVRKVDSKGIITTVAGNGTAGFSGDGGPANMASLDLPSGLTFDSKGNLYIADRSNNRIRKVDSKGIIQTVVGTGEPDFKGDAGPALEAHINKPFGIHMDKKGNLYIADRGNNRIRKVTPSGIIMTVGGDGGFFFMGDNGPAYRASIAHPTDVTVDDQGNVYVADWNNNRIRIIDPQGMIRTIAGTGQQDYNGDSELARETNLHLPFGVEMEKDGKLLVVDRSNYRIRRIDPKTGKVETVAGTGVKLFGGDGGPAAGGRLNFPHGMAVDDKDNLIFSDKGHFRIRQISSEGIISTIAGNGIRGNVGDGIPALDANLYGVSSLVINPQKEIVFLSPSGFVSIIRKIDAKGIIHMMIDTGEEAYLKSIQDYEYKGRSAGSKIESITQFSDLAYDSKGNLYIPDRINHQIRKMDPSGAITTVAGTGSSDYNGDGGPATEADFRDPLALTLDKDDNIYIADAANNRIRKIDTKGIISTIAGTGDHEDHGDGGPALKAGIRSMDDLLFSPSGELYIVETNTHRIRKINKDGTIATVAGTGYGGFHGDGGPATKAMLKSPAAIAFDSKGNFYISDMGNNRIRKVDAKGIITTYAGTGVVGWGQEGESVEIYVQNFP</sequence>
<dbReference type="SUPFAM" id="SSF50952">
    <property type="entry name" value="Soluble quinoprotein glucose dehydrogenase"/>
    <property type="match status" value="1"/>
</dbReference>
<dbReference type="EMBL" id="CP048620">
    <property type="protein sequence ID" value="QPJ64113.1"/>
    <property type="molecule type" value="Genomic_DNA"/>
</dbReference>
<keyword evidence="1" id="KW-0677">Repeat</keyword>
<dbReference type="Pfam" id="PF01436">
    <property type="entry name" value="NHL"/>
    <property type="match status" value="1"/>
</dbReference>
<reference evidence="5" key="1">
    <citation type="submission" date="2020-02" db="EMBL/GenBank/DDBJ databases">
        <title>Genomic and physiological characterization of two novel Nitrospinaceae genera.</title>
        <authorList>
            <person name="Mueller A.J."/>
            <person name="Jung M.-Y."/>
            <person name="Strachan C.R."/>
            <person name="Herbold C.W."/>
            <person name="Kirkegaard R.H."/>
            <person name="Daims H."/>
        </authorList>
    </citation>
    <scope>NUCLEOTIDE SEQUENCE [LARGE SCALE GENOMIC DNA]</scope>
</reference>
<feature type="domain" description="Teneurin NHL" evidence="3">
    <location>
        <begin position="143"/>
        <end position="193"/>
    </location>
</feature>
<dbReference type="Pfam" id="PF25021">
    <property type="entry name" value="TEN_NHL"/>
    <property type="match status" value="5"/>
</dbReference>
<name>A0A7T0G2D1_9BACT</name>
<evidence type="ECO:0000313" key="5">
    <source>
        <dbReference type="Proteomes" id="UP000594464"/>
    </source>
</evidence>
<dbReference type="PANTHER" id="PTHR46388">
    <property type="entry name" value="NHL REPEAT-CONTAINING PROTEIN 2"/>
    <property type="match status" value="1"/>
</dbReference>
<dbReference type="CDD" id="cd14953">
    <property type="entry name" value="NHL_like_1"/>
    <property type="match status" value="1"/>
</dbReference>
<feature type="domain" description="Teneurin NHL" evidence="3">
    <location>
        <begin position="660"/>
        <end position="709"/>
    </location>
</feature>
<gene>
    <name evidence="4" type="ORF">G3M78_01310</name>
</gene>
<dbReference type="PROSITE" id="PS51125">
    <property type="entry name" value="NHL"/>
    <property type="match status" value="3"/>
</dbReference>
<proteinExistence type="predicted"/>
<dbReference type="InterPro" id="IPR011041">
    <property type="entry name" value="Quinoprot_gluc/sorb_DH_b-prop"/>
</dbReference>
<feature type="repeat" description="NHL" evidence="2">
    <location>
        <begin position="268"/>
        <end position="296"/>
    </location>
</feature>
<evidence type="ECO:0000256" key="1">
    <source>
        <dbReference type="ARBA" id="ARBA00022737"/>
    </source>
</evidence>
<dbReference type="PANTHER" id="PTHR46388:SF2">
    <property type="entry name" value="NHL REPEAT-CONTAINING PROTEIN 2"/>
    <property type="match status" value="1"/>
</dbReference>
<dbReference type="InterPro" id="IPR056822">
    <property type="entry name" value="TEN_NHL"/>
</dbReference>
<feature type="repeat" description="NHL" evidence="2">
    <location>
        <begin position="98"/>
        <end position="128"/>
    </location>
</feature>
<evidence type="ECO:0000259" key="3">
    <source>
        <dbReference type="Pfam" id="PF25021"/>
    </source>
</evidence>
<accession>A0A7T0G2D1</accession>